<proteinExistence type="predicted"/>
<evidence type="ECO:0000313" key="2">
    <source>
        <dbReference type="Proteomes" id="UP000320176"/>
    </source>
</evidence>
<organism evidence="1 2">
    <name type="scientific">Stieleria varia</name>
    <dbReference type="NCBI Taxonomy" id="2528005"/>
    <lineage>
        <taxon>Bacteria</taxon>
        <taxon>Pseudomonadati</taxon>
        <taxon>Planctomycetota</taxon>
        <taxon>Planctomycetia</taxon>
        <taxon>Pirellulales</taxon>
        <taxon>Pirellulaceae</taxon>
        <taxon>Stieleria</taxon>
    </lineage>
</organism>
<accession>A0A5C6ATA6</accession>
<gene>
    <name evidence="1" type="ORF">Pla52n_40390</name>
</gene>
<dbReference type="Proteomes" id="UP000320176">
    <property type="component" value="Unassembled WGS sequence"/>
</dbReference>
<dbReference type="EMBL" id="SJPN01000004">
    <property type="protein sequence ID" value="TWU02950.1"/>
    <property type="molecule type" value="Genomic_DNA"/>
</dbReference>
<evidence type="ECO:0000313" key="1">
    <source>
        <dbReference type="EMBL" id="TWU02950.1"/>
    </source>
</evidence>
<keyword evidence="2" id="KW-1185">Reference proteome</keyword>
<name>A0A5C6ATA6_9BACT</name>
<sequence>MQAVASINRATQNNAVFCHHTVGVRTAVYETPRVGGLSRWFSQGRTNARALQTVIGESGTPVGQSRRQGSGGHFANHLDFLCASFHHCPICQRNVFVRCNRKKASENH</sequence>
<protein>
    <submittedName>
        <fullName evidence="1">Uncharacterized protein</fullName>
    </submittedName>
</protein>
<comment type="caution">
    <text evidence="1">The sequence shown here is derived from an EMBL/GenBank/DDBJ whole genome shotgun (WGS) entry which is preliminary data.</text>
</comment>
<dbReference type="AlphaFoldDB" id="A0A5C6ATA6"/>
<reference evidence="1 2" key="1">
    <citation type="submission" date="2019-02" db="EMBL/GenBank/DDBJ databases">
        <title>Deep-cultivation of Planctomycetes and their phenomic and genomic characterization uncovers novel biology.</title>
        <authorList>
            <person name="Wiegand S."/>
            <person name="Jogler M."/>
            <person name="Boedeker C."/>
            <person name="Pinto D."/>
            <person name="Vollmers J."/>
            <person name="Rivas-Marin E."/>
            <person name="Kohn T."/>
            <person name="Peeters S.H."/>
            <person name="Heuer A."/>
            <person name="Rast P."/>
            <person name="Oberbeckmann S."/>
            <person name="Bunk B."/>
            <person name="Jeske O."/>
            <person name="Meyerdierks A."/>
            <person name="Storesund J.E."/>
            <person name="Kallscheuer N."/>
            <person name="Luecker S."/>
            <person name="Lage O.M."/>
            <person name="Pohl T."/>
            <person name="Merkel B.J."/>
            <person name="Hornburger P."/>
            <person name="Mueller R.-W."/>
            <person name="Bruemmer F."/>
            <person name="Labrenz M."/>
            <person name="Spormann A.M."/>
            <person name="Op Den Camp H."/>
            <person name="Overmann J."/>
            <person name="Amann R."/>
            <person name="Jetten M.S.M."/>
            <person name="Mascher T."/>
            <person name="Medema M.H."/>
            <person name="Devos D.P."/>
            <person name="Kaster A.-K."/>
            <person name="Ovreas L."/>
            <person name="Rohde M."/>
            <person name="Galperin M.Y."/>
            <person name="Jogler C."/>
        </authorList>
    </citation>
    <scope>NUCLEOTIDE SEQUENCE [LARGE SCALE GENOMIC DNA]</scope>
    <source>
        <strain evidence="1 2">Pla52n</strain>
    </source>
</reference>